<feature type="transmembrane region" description="Helical" evidence="1">
    <location>
        <begin position="77"/>
        <end position="97"/>
    </location>
</feature>
<feature type="transmembrane region" description="Helical" evidence="1">
    <location>
        <begin position="321"/>
        <end position="342"/>
    </location>
</feature>
<dbReference type="InterPro" id="IPR006976">
    <property type="entry name" value="VanZ-like"/>
</dbReference>
<feature type="transmembrane region" description="Helical" evidence="1">
    <location>
        <begin position="228"/>
        <end position="247"/>
    </location>
</feature>
<gene>
    <name evidence="3" type="ORF">GTOL_11849</name>
</gene>
<dbReference type="Proteomes" id="UP000742786">
    <property type="component" value="Unassembled WGS sequence"/>
</dbReference>
<feature type="transmembrane region" description="Helical" evidence="1">
    <location>
        <begin position="12"/>
        <end position="29"/>
    </location>
</feature>
<feature type="transmembrane region" description="Helical" evidence="1">
    <location>
        <begin position="49"/>
        <end position="70"/>
    </location>
</feature>
<proteinExistence type="predicted"/>
<reference evidence="3" key="1">
    <citation type="submission" date="2021-04" db="EMBL/GenBank/DDBJ databases">
        <authorList>
            <person name="Hornung B."/>
        </authorList>
    </citation>
    <scope>NUCLEOTIDE SEQUENCE</scope>
    <source>
        <strain evidence="3">G5G6</strain>
    </source>
</reference>
<dbReference type="RefSeq" id="WP_220635864.1">
    <property type="nucleotide sequence ID" value="NZ_CAJQUM010000001.1"/>
</dbReference>
<dbReference type="AlphaFoldDB" id="A0A916J4S7"/>
<evidence type="ECO:0000259" key="2">
    <source>
        <dbReference type="Pfam" id="PF04892"/>
    </source>
</evidence>
<evidence type="ECO:0000313" key="4">
    <source>
        <dbReference type="Proteomes" id="UP000742786"/>
    </source>
</evidence>
<dbReference type="EMBL" id="CAJQUM010000001">
    <property type="protein sequence ID" value="CAG4883966.1"/>
    <property type="molecule type" value="Genomic_DNA"/>
</dbReference>
<feature type="transmembrane region" description="Helical" evidence="1">
    <location>
        <begin position="284"/>
        <end position="301"/>
    </location>
</feature>
<protein>
    <submittedName>
        <fullName evidence="3">VanZ family protein</fullName>
    </submittedName>
</protein>
<feature type="domain" description="VanZ-like" evidence="2">
    <location>
        <begin position="23"/>
        <end position="127"/>
    </location>
</feature>
<keyword evidence="4" id="KW-1185">Reference proteome</keyword>
<organism evidence="3 4">
    <name type="scientific">Georgfuchsia toluolica</name>
    <dbReference type="NCBI Taxonomy" id="424218"/>
    <lineage>
        <taxon>Bacteria</taxon>
        <taxon>Pseudomonadati</taxon>
        <taxon>Pseudomonadota</taxon>
        <taxon>Betaproteobacteria</taxon>
        <taxon>Nitrosomonadales</taxon>
        <taxon>Sterolibacteriaceae</taxon>
        <taxon>Georgfuchsia</taxon>
    </lineage>
</organism>
<name>A0A916J4S7_9PROT</name>
<comment type="caution">
    <text evidence="3">The sequence shown here is derived from an EMBL/GenBank/DDBJ whole genome shotgun (WGS) entry which is preliminary data.</text>
</comment>
<dbReference type="Pfam" id="PF04892">
    <property type="entry name" value="VanZ"/>
    <property type="match status" value="1"/>
</dbReference>
<evidence type="ECO:0000256" key="1">
    <source>
        <dbReference type="SAM" id="Phobius"/>
    </source>
</evidence>
<evidence type="ECO:0000313" key="3">
    <source>
        <dbReference type="EMBL" id="CAG4883966.1"/>
    </source>
</evidence>
<keyword evidence="1" id="KW-0812">Transmembrane</keyword>
<accession>A0A916J4S7</accession>
<keyword evidence="1" id="KW-1133">Transmembrane helix</keyword>
<feature type="transmembrane region" description="Helical" evidence="1">
    <location>
        <begin position="199"/>
        <end position="221"/>
    </location>
</feature>
<feature type="transmembrane region" description="Helical" evidence="1">
    <location>
        <begin position="117"/>
        <end position="137"/>
    </location>
</feature>
<feature type="transmembrane region" description="Helical" evidence="1">
    <location>
        <begin position="149"/>
        <end position="167"/>
    </location>
</feature>
<keyword evidence="1" id="KW-0472">Membrane</keyword>
<feature type="transmembrane region" description="Helical" evidence="1">
    <location>
        <begin position="253"/>
        <end position="277"/>
    </location>
</feature>
<sequence length="353" mass="38040">MADRHNALARHLAIAFTLLVIYASLHPFSGWRDLGAPPLAWLTTGWLRYSTWFDIVLNVFGYLPFGFLWATVLQRRLGRVLAIPAITVLGALLSGTVETTQNYLPTRVSSNIDFGSNTLGTLFGAIMGARWGGALLSGGHLAALRERHIVSGFIGDSGLVLMGFWLLTQVNPESLLFGNGDLRRALGIEPALPFDVSRFAHIEAAIAAINALAVGLVLAALGLKARAVFAMLLLGVVIRALAAAILVDPAEALHWITSGNASGVAIGCAVLLPVLYLGQGLRRSFAAVALLLATVLVNLAPQNPYLAEAAEIWRQGHFLNFNGLTRLLSMLWPFLALAWLLLPDRDPWKKKTS</sequence>